<evidence type="ECO:0000313" key="2">
    <source>
        <dbReference type="Proteomes" id="UP000821845"/>
    </source>
</evidence>
<keyword evidence="2" id="KW-1185">Reference proteome</keyword>
<proteinExistence type="predicted"/>
<name>A0ACB7TNB3_HYAAI</name>
<protein>
    <submittedName>
        <fullName evidence="1">Uncharacterized protein</fullName>
    </submittedName>
</protein>
<dbReference type="EMBL" id="CM023481">
    <property type="protein sequence ID" value="KAH6946852.1"/>
    <property type="molecule type" value="Genomic_DNA"/>
</dbReference>
<organism evidence="1 2">
    <name type="scientific">Hyalomma asiaticum</name>
    <name type="common">Tick</name>
    <dbReference type="NCBI Taxonomy" id="266040"/>
    <lineage>
        <taxon>Eukaryota</taxon>
        <taxon>Metazoa</taxon>
        <taxon>Ecdysozoa</taxon>
        <taxon>Arthropoda</taxon>
        <taxon>Chelicerata</taxon>
        <taxon>Arachnida</taxon>
        <taxon>Acari</taxon>
        <taxon>Parasitiformes</taxon>
        <taxon>Ixodida</taxon>
        <taxon>Ixodoidea</taxon>
        <taxon>Ixodidae</taxon>
        <taxon>Hyalomminae</taxon>
        <taxon>Hyalomma</taxon>
    </lineage>
</organism>
<dbReference type="Proteomes" id="UP000821845">
    <property type="component" value="Chromosome 1"/>
</dbReference>
<gene>
    <name evidence="1" type="ORF">HPB50_015641</name>
</gene>
<reference evidence="1" key="1">
    <citation type="submission" date="2020-05" db="EMBL/GenBank/DDBJ databases">
        <title>Large-scale comparative analyses of tick genomes elucidate their genetic diversity and vector capacities.</title>
        <authorList>
            <person name="Jia N."/>
            <person name="Wang J."/>
            <person name="Shi W."/>
            <person name="Du L."/>
            <person name="Sun Y."/>
            <person name="Zhan W."/>
            <person name="Jiang J."/>
            <person name="Wang Q."/>
            <person name="Zhang B."/>
            <person name="Ji P."/>
            <person name="Sakyi L.B."/>
            <person name="Cui X."/>
            <person name="Yuan T."/>
            <person name="Jiang B."/>
            <person name="Yang W."/>
            <person name="Lam T.T.-Y."/>
            <person name="Chang Q."/>
            <person name="Ding S."/>
            <person name="Wang X."/>
            <person name="Zhu J."/>
            <person name="Ruan X."/>
            <person name="Zhao L."/>
            <person name="Wei J."/>
            <person name="Que T."/>
            <person name="Du C."/>
            <person name="Cheng J."/>
            <person name="Dai P."/>
            <person name="Han X."/>
            <person name="Huang E."/>
            <person name="Gao Y."/>
            <person name="Liu J."/>
            <person name="Shao H."/>
            <person name="Ye R."/>
            <person name="Li L."/>
            <person name="Wei W."/>
            <person name="Wang X."/>
            <person name="Wang C."/>
            <person name="Yang T."/>
            <person name="Huo Q."/>
            <person name="Li W."/>
            <person name="Guo W."/>
            <person name="Chen H."/>
            <person name="Zhou L."/>
            <person name="Ni X."/>
            <person name="Tian J."/>
            <person name="Zhou Y."/>
            <person name="Sheng Y."/>
            <person name="Liu T."/>
            <person name="Pan Y."/>
            <person name="Xia L."/>
            <person name="Li J."/>
            <person name="Zhao F."/>
            <person name="Cao W."/>
        </authorList>
    </citation>
    <scope>NUCLEOTIDE SEQUENCE</scope>
    <source>
        <strain evidence="1">Hyas-2018</strain>
    </source>
</reference>
<evidence type="ECO:0000313" key="1">
    <source>
        <dbReference type="EMBL" id="KAH6946852.1"/>
    </source>
</evidence>
<sequence length="324" mass="37541">MVKKTRTEFRSSLSNKTLGDLLMVKSRQIGRSFEQMYSDNIMRLAKSATARDADETITWITEKDVVLSSDDYGRDLVSVQTLQRKHEGIERDLAALEDKVMTLGQEADRLCSIHSDHGSQIRGKHAEIMATWEMLKRKAQERRRRLDESYLLHRFLADFRDLVSWIHDMNAIISADELAKDVAGAEALLERHQEHKGEIDAREDSFRSTAEAGQILLDQKHYAVDEVKEKLGVLENEKSVLLALWEERRILYEQCMDLQLFYRDTEQADTWMAKQEAFLANQDLGDSLDSVEALLKKHEDFEKSLNAQEEKIKESLHADWDKQE</sequence>
<comment type="caution">
    <text evidence="1">The sequence shown here is derived from an EMBL/GenBank/DDBJ whole genome shotgun (WGS) entry which is preliminary data.</text>
</comment>
<accession>A0ACB7TNB3</accession>